<evidence type="ECO:0000256" key="1">
    <source>
        <dbReference type="ARBA" id="ARBA00004123"/>
    </source>
</evidence>
<dbReference type="PANTHER" id="PTHR12949">
    <property type="entry name" value="RNA POLYMERASE III DNA DIRECTED -RELATED"/>
    <property type="match status" value="1"/>
</dbReference>
<keyword evidence="9" id="KW-1185">Reference proteome</keyword>
<comment type="subunit">
    <text evidence="5">Component of the RNA polymerase III (Pol III) complex consisting of 17 subunits.</text>
</comment>
<evidence type="ECO:0000256" key="4">
    <source>
        <dbReference type="ARBA" id="ARBA00023242"/>
    </source>
</evidence>
<dbReference type="GO" id="GO:0005666">
    <property type="term" value="C:RNA polymerase III complex"/>
    <property type="evidence" value="ECO:0007669"/>
    <property type="project" value="UniProtKB-UniRule"/>
</dbReference>
<dbReference type="InterPro" id="IPR036388">
    <property type="entry name" value="WH-like_DNA-bd_sf"/>
</dbReference>
<comment type="subcellular location">
    <subcellularLocation>
        <location evidence="1 5">Nucleus</location>
    </subcellularLocation>
</comment>
<evidence type="ECO:0000313" key="8">
    <source>
        <dbReference type="EMBL" id="KAL3805546.1"/>
    </source>
</evidence>
<feature type="compositionally biased region" description="Gly residues" evidence="6">
    <location>
        <begin position="383"/>
        <end position="392"/>
    </location>
</feature>
<comment type="caution">
    <text evidence="8">The sequence shown here is derived from an EMBL/GenBank/DDBJ whole genome shotgun (WGS) entry which is preliminary data.</text>
</comment>
<dbReference type="InterPro" id="IPR039748">
    <property type="entry name" value="RPC3"/>
</dbReference>
<evidence type="ECO:0000256" key="6">
    <source>
        <dbReference type="SAM" id="MobiDB-lite"/>
    </source>
</evidence>
<feature type="compositionally biased region" description="Basic and acidic residues" evidence="6">
    <location>
        <begin position="247"/>
        <end position="258"/>
    </location>
</feature>
<feature type="compositionally biased region" description="Basic and acidic residues" evidence="6">
    <location>
        <begin position="310"/>
        <end position="319"/>
    </location>
</feature>
<comment type="function">
    <text evidence="5">DNA-dependent RNA polymerase catalyzes the transcription of DNA into RNA using the four ribonucleoside triphosphates as substrates. Specific core component of RNA polymerase III which synthesizes small RNAs, such as 5S rRNA and tRNAs.</text>
</comment>
<comment type="similarity">
    <text evidence="5">Belongs to the eukaryotic RPC3/POLR3C RNA polymerase subunit family.</text>
</comment>
<evidence type="ECO:0000259" key="7">
    <source>
        <dbReference type="Pfam" id="PF22536"/>
    </source>
</evidence>
<accession>A0ABD3R0I9</accession>
<dbReference type="Gene3D" id="1.10.10.10">
    <property type="entry name" value="Winged helix-like DNA-binding domain superfamily/Winged helix DNA-binding domain"/>
    <property type="match status" value="3"/>
</dbReference>
<proteinExistence type="inferred from homology"/>
<dbReference type="GO" id="GO:0003697">
    <property type="term" value="F:single-stranded DNA binding"/>
    <property type="evidence" value="ECO:0007669"/>
    <property type="project" value="UniProtKB-UniRule"/>
</dbReference>
<keyword evidence="2 5" id="KW-0240">DNA-directed RNA polymerase</keyword>
<dbReference type="EMBL" id="JALLAZ020000027">
    <property type="protein sequence ID" value="KAL3805546.1"/>
    <property type="molecule type" value="Genomic_DNA"/>
</dbReference>
<dbReference type="Proteomes" id="UP001530315">
    <property type="component" value="Unassembled WGS sequence"/>
</dbReference>
<keyword evidence="4 5" id="KW-0539">Nucleus</keyword>
<name>A0ABD3R0I9_9STRA</name>
<evidence type="ECO:0000256" key="5">
    <source>
        <dbReference type="RuleBase" id="RU367076"/>
    </source>
</evidence>
<feature type="region of interest" description="Disordered" evidence="6">
    <location>
        <begin position="310"/>
        <end position="397"/>
    </location>
</feature>
<sequence>MANSFGGFLHTSPLSNLTSSTSRPPDPHVALSSNCVRDHLGPVVQSVSDALHSRGPSTLSELTSTMRERCMRDWNRERGRLVDGLLLLDGGTAAGSAAAANDNARRPPHTTTTTTTTAMTTKVSMNKARGPESAGFVVDPSRICAALVVLLRHSLVDVSGGGGGDPASPRTRYTYTFLPDRARLLMRHSRYVQHVRDVTTDERASAVVECLLLNGRMTAEDVVRGAWGTIGRRRRMRPRDDDDDDGRDGADDNNHGIDVDTNNDDYDNEGEGNVDDVEMDKALRGIVRAFVKLVEWGYVEAVKPIARNRDLDRGDKNRNDGTNGAGEFEFGMDEDGTIVVEGGTNGGRKRSAYDARESNGEGDERPTKKRAIGLRTDDDEDGGGGGGGSGLEGGDRRHHPRILSLLSSQRGLVPRGSVYRANTSMFHASLRAMAIGRLVSEMYPDEGDGGGGGESDGPRHAGAVVRAALMHAAREEHAPGVEESEEGRHGRMAGLGTFSPPDLVPYLPQDVIGSLRSQIGGIDRNLTALLVRMSKLRHPPVLLEVEEARGHPRGGKFEVCTRQLLRRMRDRIQHRVLSSHHGVVAARVVSVLRTRGHCESDVVAEDAMVPAREAREVLHRLHRDRYVDLFDMHMTKTHNTGTAIFLWDVIPSRLSKTVIDNVGTALLNLRLRRQHEVEVGKDWMDRAKESGATEENFHEGDKRKFHKFCMGLDRLDRACLSLDETLMVLKDF</sequence>
<evidence type="ECO:0000313" key="9">
    <source>
        <dbReference type="Proteomes" id="UP001530315"/>
    </source>
</evidence>
<feature type="region of interest" description="Disordered" evidence="6">
    <location>
        <begin position="235"/>
        <end position="274"/>
    </location>
</feature>
<evidence type="ECO:0000256" key="3">
    <source>
        <dbReference type="ARBA" id="ARBA00023163"/>
    </source>
</evidence>
<gene>
    <name evidence="8" type="ORF">ACHAW5_005607</name>
</gene>
<feature type="domain" description="DNA-directed RNA polymerase III subunit RPC3 winged-helix" evidence="7">
    <location>
        <begin position="575"/>
        <end position="649"/>
    </location>
</feature>
<organism evidence="8 9">
    <name type="scientific">Stephanodiscus triporus</name>
    <dbReference type="NCBI Taxonomy" id="2934178"/>
    <lineage>
        <taxon>Eukaryota</taxon>
        <taxon>Sar</taxon>
        <taxon>Stramenopiles</taxon>
        <taxon>Ochrophyta</taxon>
        <taxon>Bacillariophyta</taxon>
        <taxon>Coscinodiscophyceae</taxon>
        <taxon>Thalassiosirophycidae</taxon>
        <taxon>Stephanodiscales</taxon>
        <taxon>Stephanodiscaceae</taxon>
        <taxon>Stephanodiscus</taxon>
    </lineage>
</organism>
<evidence type="ECO:0000256" key="2">
    <source>
        <dbReference type="ARBA" id="ARBA00022478"/>
    </source>
</evidence>
<reference evidence="8 9" key="1">
    <citation type="submission" date="2024-10" db="EMBL/GenBank/DDBJ databases">
        <title>Updated reference genomes for cyclostephanoid diatoms.</title>
        <authorList>
            <person name="Roberts W.R."/>
            <person name="Alverson A.J."/>
        </authorList>
    </citation>
    <scope>NUCLEOTIDE SEQUENCE [LARGE SCALE GENOMIC DNA]</scope>
    <source>
        <strain evidence="8 9">AJA276-08</strain>
    </source>
</reference>
<keyword evidence="3 5" id="KW-0804">Transcription</keyword>
<feature type="compositionally biased region" description="Low complexity" evidence="6">
    <location>
        <begin position="12"/>
        <end position="23"/>
    </location>
</feature>
<dbReference type="Pfam" id="PF22536">
    <property type="entry name" value="WHD_POLR3C"/>
    <property type="match status" value="1"/>
</dbReference>
<feature type="compositionally biased region" description="Basic and acidic residues" evidence="6">
    <location>
        <begin position="351"/>
        <end position="366"/>
    </location>
</feature>
<dbReference type="PANTHER" id="PTHR12949:SF0">
    <property type="entry name" value="DNA-DIRECTED RNA POLYMERASE III SUBUNIT RPC3"/>
    <property type="match status" value="1"/>
</dbReference>
<feature type="region of interest" description="Disordered" evidence="6">
    <location>
        <begin position="12"/>
        <end position="32"/>
    </location>
</feature>
<feature type="compositionally biased region" description="Acidic residues" evidence="6">
    <location>
        <begin position="261"/>
        <end position="274"/>
    </location>
</feature>
<dbReference type="AlphaFoldDB" id="A0ABD3R0I9"/>
<dbReference type="InterPro" id="IPR055207">
    <property type="entry name" value="POLR3C_WHD"/>
</dbReference>
<protein>
    <recommendedName>
        <fullName evidence="5">DNA-directed RNA polymerase III subunit RPC3</fullName>
        <shortName evidence="5">RNA polymerase III subunit C3</shortName>
    </recommendedName>
</protein>